<sequence length="670" mass="75300">MKYLIRLFLSLMLLSLWTGCTHEELSICDGENTLVLRVETGKAPNARATEPGQGIYNENKVGSISVLFYLEGQLRWQVKSTDYQIHEGAYIIPVKEQMRPLFNGNNNFSIYVVANLDFNAPATEAALSQFVVEKSIEVSSTTAPADFVMLAHGNKQINMATTEGKLLGDYKLKRVAAKIRMIKPTINVQGYEVVGNIQAKFRNSVTKGFLTTEAQEIPAAASYKTSEYLDIAESAPANSIHFYSYYNKWTLSTPEKRPEFFIMVKFKKTGQPDNTAKPYYYRVPLESQDNQVKSNVLYNLNVKIEILGSLQEPEAVSVNGTLAIEEWILHQDAFNLPATNYLIVEQHEIFMNNVNTYSVKYQTSQKPISISIQSVTFSYVSSDGTQHNDLVASSSDQYPTITSDNTSIIITSKIPVNNVPKKIVFEVTNGVAGLKETVTVLQYPAQFIVNTLGTASAWRPDGSLAPGLNNKAIYHVVVLVPPENLFEDGTQTIIGYPPTETISFHKKENNTYPIVWSDTNTTKQDLETSRMISPSFELASQLGATLPMPYLEYWPGTSYLLDYSGNYNNKRYALFNCAFYWEKRKVNNEEIKFDDWRLPTEAEIKLIDKLQHNEQSAVQAIMTGNYYWDSYSANGSYKMQGGGGQGNSSKAYVRCVRDVKKPIRDKKSGK</sequence>
<name>Q7MT53_PORGI</name>
<dbReference type="EnsemblBacteria" id="AAQ67090">
    <property type="protein sequence ID" value="AAQ67090"/>
    <property type="gene ID" value="PG_2135"/>
</dbReference>
<dbReference type="AlphaFoldDB" id="Q7MT53"/>
<keyword evidence="3" id="KW-0449">Lipoprotein</keyword>
<dbReference type="RefSeq" id="WP_005873464.1">
    <property type="nucleotide sequence ID" value="NC_002950.2"/>
</dbReference>
<dbReference type="InterPro" id="IPR058822">
    <property type="entry name" value="Ig-like_FimD_3rd"/>
</dbReference>
<evidence type="ECO:0000313" key="3">
    <source>
        <dbReference type="EMBL" id="AAQ67090.1"/>
    </source>
</evidence>
<keyword evidence="4" id="KW-1185">Reference proteome</keyword>
<dbReference type="PATRIC" id="fig|242619.8.peg.1989"/>
<dbReference type="HOGENOM" id="CLU_023164_0_0_10"/>
<gene>
    <name evidence="3" type="ordered locus">PG_2135</name>
</gene>
<dbReference type="BioCyc" id="PGIN242619:G1G02-2005-MONOMER"/>
<feature type="chain" id="PRO_5004288421" evidence="1">
    <location>
        <begin position="23"/>
        <end position="670"/>
    </location>
</feature>
<evidence type="ECO:0000256" key="1">
    <source>
        <dbReference type="SAM" id="SignalP"/>
    </source>
</evidence>
<evidence type="ECO:0000313" key="4">
    <source>
        <dbReference type="Proteomes" id="UP000000588"/>
    </source>
</evidence>
<dbReference type="STRING" id="242619.PG_2135"/>
<dbReference type="Proteomes" id="UP000000588">
    <property type="component" value="Chromosome"/>
</dbReference>
<dbReference type="eggNOG" id="ENOG502Z7S7">
    <property type="taxonomic scope" value="Bacteria"/>
</dbReference>
<dbReference type="Pfam" id="PF26306">
    <property type="entry name" value="FimD_3rd"/>
    <property type="match status" value="1"/>
</dbReference>
<keyword evidence="1" id="KW-0732">Signal</keyword>
<feature type="signal peptide" evidence="1">
    <location>
        <begin position="1"/>
        <end position="22"/>
    </location>
</feature>
<protein>
    <submittedName>
        <fullName evidence="3">Lipoprotein, putative</fullName>
    </submittedName>
</protein>
<proteinExistence type="predicted"/>
<dbReference type="PROSITE" id="PS51257">
    <property type="entry name" value="PROKAR_LIPOPROTEIN"/>
    <property type="match status" value="1"/>
</dbReference>
<dbReference type="EMBL" id="AE015924">
    <property type="protein sequence ID" value="AAQ67090.1"/>
    <property type="molecule type" value="Genomic_DNA"/>
</dbReference>
<dbReference type="KEGG" id="pgi:PG_2135"/>
<reference evidence="3 4" key="1">
    <citation type="journal article" date="2003" name="J. Bacteriol.">
        <title>Complete genome sequence of the oral pathogenic bacterium Porphyromonas gingivalis strain W83.</title>
        <authorList>
            <person name="Nelson K."/>
            <person name="Fleishmann R."/>
            <person name="DeBoy R."/>
            <person name="Paulsen I."/>
            <person name="Fouts D."/>
            <person name="Eisen J."/>
            <person name="Daugherty S."/>
            <person name="Dodson R."/>
            <person name="Durkin A."/>
            <person name="Gwinn M."/>
            <person name="Haft D."/>
            <person name="Kolonay J."/>
            <person name="Nelson W."/>
            <person name="White O."/>
            <person name="Mason T."/>
            <person name="Tallon L."/>
            <person name="Gray J."/>
            <person name="Granger D."/>
            <person name="Tettelin H."/>
            <person name="Dong H."/>
            <person name="Galvin J."/>
            <person name="Duncan M."/>
            <person name="Dewhirst F."/>
            <person name="Fraser C."/>
        </authorList>
    </citation>
    <scope>NUCLEOTIDE SEQUENCE [LARGE SCALE GENOMIC DNA]</scope>
    <source>
        <strain evidence="4">ATCC BAA-308 / W83</strain>
    </source>
</reference>
<feature type="domain" description="Major fimbrium tip subunit FimD third Ig-like" evidence="2">
    <location>
        <begin position="343"/>
        <end position="445"/>
    </location>
</feature>
<organism evidence="3 4">
    <name type="scientific">Porphyromonas gingivalis (strain ATCC BAA-308 / W83)</name>
    <dbReference type="NCBI Taxonomy" id="242619"/>
    <lineage>
        <taxon>Bacteria</taxon>
        <taxon>Pseudomonadati</taxon>
        <taxon>Bacteroidota</taxon>
        <taxon>Bacteroidia</taxon>
        <taxon>Bacteroidales</taxon>
        <taxon>Porphyromonadaceae</taxon>
        <taxon>Porphyromonas</taxon>
    </lineage>
</organism>
<accession>Q7MT53</accession>
<evidence type="ECO:0000259" key="2">
    <source>
        <dbReference type="Pfam" id="PF26306"/>
    </source>
</evidence>